<dbReference type="InterPro" id="IPR036397">
    <property type="entry name" value="RNaseH_sf"/>
</dbReference>
<dbReference type="GO" id="GO:0003676">
    <property type="term" value="F:nucleic acid binding"/>
    <property type="evidence" value="ECO:0007669"/>
    <property type="project" value="InterPro"/>
</dbReference>
<reference evidence="1 2" key="2">
    <citation type="journal article" date="2017" name="Genome Biol.">
        <title>New reference genome sequences of hot pepper reveal the massive evolution of plant disease-resistance genes by retroduplication.</title>
        <authorList>
            <person name="Kim S."/>
            <person name="Park J."/>
            <person name="Yeom S.I."/>
            <person name="Kim Y.M."/>
            <person name="Seo E."/>
            <person name="Kim K.T."/>
            <person name="Kim M.S."/>
            <person name="Lee J.M."/>
            <person name="Cheong K."/>
            <person name="Shin H.S."/>
            <person name="Kim S.B."/>
            <person name="Han K."/>
            <person name="Lee J."/>
            <person name="Park M."/>
            <person name="Lee H.A."/>
            <person name="Lee H.Y."/>
            <person name="Lee Y."/>
            <person name="Oh S."/>
            <person name="Lee J.H."/>
            <person name="Choi E."/>
            <person name="Choi E."/>
            <person name="Lee S.E."/>
            <person name="Jeon J."/>
            <person name="Kim H."/>
            <person name="Choi G."/>
            <person name="Song H."/>
            <person name="Lee J."/>
            <person name="Lee S.C."/>
            <person name="Kwon J.K."/>
            <person name="Lee H.Y."/>
            <person name="Koo N."/>
            <person name="Hong Y."/>
            <person name="Kim R.W."/>
            <person name="Kang W.H."/>
            <person name="Huh J.H."/>
            <person name="Kang B.C."/>
            <person name="Yang T.J."/>
            <person name="Lee Y.H."/>
            <person name="Bennetzen J.L."/>
            <person name="Choi D."/>
        </authorList>
    </citation>
    <scope>NUCLEOTIDE SEQUENCE [LARGE SCALE GENOMIC DNA]</scope>
    <source>
        <strain evidence="2">cv. CM334</strain>
    </source>
</reference>
<organism evidence="1 2">
    <name type="scientific">Capsicum annuum</name>
    <name type="common">Capsicum pepper</name>
    <dbReference type="NCBI Taxonomy" id="4072"/>
    <lineage>
        <taxon>Eukaryota</taxon>
        <taxon>Viridiplantae</taxon>
        <taxon>Streptophyta</taxon>
        <taxon>Embryophyta</taxon>
        <taxon>Tracheophyta</taxon>
        <taxon>Spermatophyta</taxon>
        <taxon>Magnoliopsida</taxon>
        <taxon>eudicotyledons</taxon>
        <taxon>Gunneridae</taxon>
        <taxon>Pentapetalae</taxon>
        <taxon>asterids</taxon>
        <taxon>lamiids</taxon>
        <taxon>Solanales</taxon>
        <taxon>Solanaceae</taxon>
        <taxon>Solanoideae</taxon>
        <taxon>Capsiceae</taxon>
        <taxon>Capsicum</taxon>
    </lineage>
</organism>
<dbReference type="Gramene" id="PHT73521">
    <property type="protein sequence ID" value="PHT73521"/>
    <property type="gene ID" value="T459_24306"/>
</dbReference>
<dbReference type="AlphaFoldDB" id="A0A2G2YV63"/>
<accession>A0A2G2YV63</accession>
<name>A0A2G2YV63_CAPAN</name>
<evidence type="ECO:0000313" key="1">
    <source>
        <dbReference type="EMBL" id="PHT73521.1"/>
    </source>
</evidence>
<dbReference type="InterPro" id="IPR012337">
    <property type="entry name" value="RNaseH-like_sf"/>
</dbReference>
<dbReference type="Gene3D" id="3.30.420.10">
    <property type="entry name" value="Ribonuclease H-like superfamily/Ribonuclease H"/>
    <property type="match status" value="1"/>
</dbReference>
<dbReference type="Proteomes" id="UP000222542">
    <property type="component" value="Unassembled WGS sequence"/>
</dbReference>
<keyword evidence="2" id="KW-1185">Reference proteome</keyword>
<sequence>MGVDRIEPINTKHPTLLMVNMTLNSPPLGAEVSLLSLVVVHMLCLYAYPSLPPEGYAKFMIGFDLENPDVTITTGYVIRLYGDNGKLLPISTIYGDIVSMLSEFSRKYEESDMMSIATTPLYHGGQKGEKKVEQKAFVAADLETLITSEGDSHKPYAAGLMLVLLKEPVKYNRVETYFSDDYITIKFFDDRSSKMMDEFLSRIEHIFKGFRSVLKIFFHNLGKFDGIAHDFRGVPGVKQCRWGIFRPNWCAIAHGSRSMPRELYSLNLGSSGIISVIRFNICGHLGGQMGETARTGHFWAKLVCYSPQFRGWDQGPHMLWVKYQLEYAKEVGDYPSVVRFNIRGHLEGIVWSVLIFVAIWKDKQAKRRE</sequence>
<evidence type="ECO:0000313" key="2">
    <source>
        <dbReference type="Proteomes" id="UP000222542"/>
    </source>
</evidence>
<protein>
    <submittedName>
        <fullName evidence="1">Uncharacterized protein</fullName>
    </submittedName>
</protein>
<dbReference type="EMBL" id="AYRZ02000009">
    <property type="protein sequence ID" value="PHT73521.1"/>
    <property type="molecule type" value="Genomic_DNA"/>
</dbReference>
<dbReference type="SUPFAM" id="SSF53098">
    <property type="entry name" value="Ribonuclease H-like"/>
    <property type="match status" value="1"/>
</dbReference>
<reference evidence="1 2" key="1">
    <citation type="journal article" date="2014" name="Nat. Genet.">
        <title>Genome sequence of the hot pepper provides insights into the evolution of pungency in Capsicum species.</title>
        <authorList>
            <person name="Kim S."/>
            <person name="Park M."/>
            <person name="Yeom S.I."/>
            <person name="Kim Y.M."/>
            <person name="Lee J.M."/>
            <person name="Lee H.A."/>
            <person name="Seo E."/>
            <person name="Choi J."/>
            <person name="Cheong K."/>
            <person name="Kim K.T."/>
            <person name="Jung K."/>
            <person name="Lee G.W."/>
            <person name="Oh S.K."/>
            <person name="Bae C."/>
            <person name="Kim S.B."/>
            <person name="Lee H.Y."/>
            <person name="Kim S.Y."/>
            <person name="Kim M.S."/>
            <person name="Kang B.C."/>
            <person name="Jo Y.D."/>
            <person name="Yang H.B."/>
            <person name="Jeong H.J."/>
            <person name="Kang W.H."/>
            <person name="Kwon J.K."/>
            <person name="Shin C."/>
            <person name="Lim J.Y."/>
            <person name="Park J.H."/>
            <person name="Huh J.H."/>
            <person name="Kim J.S."/>
            <person name="Kim B.D."/>
            <person name="Cohen O."/>
            <person name="Paran I."/>
            <person name="Suh M.C."/>
            <person name="Lee S.B."/>
            <person name="Kim Y.K."/>
            <person name="Shin Y."/>
            <person name="Noh S.J."/>
            <person name="Park J."/>
            <person name="Seo Y.S."/>
            <person name="Kwon S.Y."/>
            <person name="Kim H.A."/>
            <person name="Park J.M."/>
            <person name="Kim H.J."/>
            <person name="Choi S.B."/>
            <person name="Bosland P.W."/>
            <person name="Reeves G."/>
            <person name="Jo S.H."/>
            <person name="Lee B.W."/>
            <person name="Cho H.T."/>
            <person name="Choi H.S."/>
            <person name="Lee M.S."/>
            <person name="Yu Y."/>
            <person name="Do Choi Y."/>
            <person name="Park B.S."/>
            <person name="van Deynze A."/>
            <person name="Ashrafi H."/>
            <person name="Hill T."/>
            <person name="Kim W.T."/>
            <person name="Pai H.S."/>
            <person name="Ahn H.K."/>
            <person name="Yeam I."/>
            <person name="Giovannoni J.J."/>
            <person name="Rose J.K."/>
            <person name="Sorensen I."/>
            <person name="Lee S.J."/>
            <person name="Kim R.W."/>
            <person name="Choi I.Y."/>
            <person name="Choi B.S."/>
            <person name="Lim J.S."/>
            <person name="Lee Y.H."/>
            <person name="Choi D."/>
        </authorList>
    </citation>
    <scope>NUCLEOTIDE SEQUENCE [LARGE SCALE GENOMIC DNA]</scope>
    <source>
        <strain evidence="2">cv. CM334</strain>
    </source>
</reference>
<comment type="caution">
    <text evidence="1">The sequence shown here is derived from an EMBL/GenBank/DDBJ whole genome shotgun (WGS) entry which is preliminary data.</text>
</comment>
<proteinExistence type="predicted"/>
<gene>
    <name evidence="1" type="ORF">T459_24306</name>
</gene>
<dbReference type="STRING" id="4072.A0A2G2YV63"/>